<dbReference type="EMBL" id="BAAAZA010000049">
    <property type="protein sequence ID" value="GAA3902157.1"/>
    <property type="molecule type" value="Genomic_DNA"/>
</dbReference>
<comment type="caution">
    <text evidence="2">The sequence shown here is derived from an EMBL/GenBank/DDBJ whole genome shotgun (WGS) entry which is preliminary data.</text>
</comment>
<protein>
    <submittedName>
        <fullName evidence="2">Uncharacterized protein</fullName>
    </submittedName>
</protein>
<evidence type="ECO:0000256" key="1">
    <source>
        <dbReference type="SAM" id="MobiDB-lite"/>
    </source>
</evidence>
<name>A0ABP7LJI7_9ACTN</name>
<reference evidence="3" key="1">
    <citation type="journal article" date="2019" name="Int. J. Syst. Evol. Microbiol.">
        <title>The Global Catalogue of Microorganisms (GCM) 10K type strain sequencing project: providing services to taxonomists for standard genome sequencing and annotation.</title>
        <authorList>
            <consortium name="The Broad Institute Genomics Platform"/>
            <consortium name="The Broad Institute Genome Sequencing Center for Infectious Disease"/>
            <person name="Wu L."/>
            <person name="Ma J."/>
        </authorList>
    </citation>
    <scope>NUCLEOTIDE SEQUENCE [LARGE SCALE GENOMIC DNA]</scope>
    <source>
        <strain evidence="3">JCM 16578</strain>
    </source>
</reference>
<dbReference type="Proteomes" id="UP001501563">
    <property type="component" value="Unassembled WGS sequence"/>
</dbReference>
<proteinExistence type="predicted"/>
<evidence type="ECO:0000313" key="2">
    <source>
        <dbReference type="EMBL" id="GAA3902157.1"/>
    </source>
</evidence>
<organism evidence="2 3">
    <name type="scientific">Streptomyces lannensis</name>
    <dbReference type="NCBI Taxonomy" id="766498"/>
    <lineage>
        <taxon>Bacteria</taxon>
        <taxon>Bacillati</taxon>
        <taxon>Actinomycetota</taxon>
        <taxon>Actinomycetes</taxon>
        <taxon>Kitasatosporales</taxon>
        <taxon>Streptomycetaceae</taxon>
        <taxon>Streptomyces</taxon>
    </lineage>
</organism>
<feature type="region of interest" description="Disordered" evidence="1">
    <location>
        <begin position="40"/>
        <end position="60"/>
    </location>
</feature>
<accession>A0ABP7LJI7</accession>
<gene>
    <name evidence="2" type="ORF">GCM10022207_83980</name>
</gene>
<evidence type="ECO:0000313" key="3">
    <source>
        <dbReference type="Proteomes" id="UP001501563"/>
    </source>
</evidence>
<sequence>MIGLTEAAAQVEPGDHGMFRRCLRQIKECLRRYSFRAAVPAGGGLHPLTDPATREDDEQP</sequence>
<keyword evidence="3" id="KW-1185">Reference proteome</keyword>